<sequence length="424" mass="47999">MKTAKQRKVLILGGITHMIDVVKTAKKMGMYAIVTDNNVGSPAKKFADKAYDISTSDTAKLAKIANDEEIDGVFTAFDDINTWNALKLCKKLNLPFYASNEQLAITSNKDKFKEFCRTFNVPVIEEYSSEENIWKNIEFPVIVKPVDSYASQGISVCYDQHELEDAYLKAEHRSKSGKVIVERFIDSTHGVEMYYTVQEGHVILTAVTDRYVYKATKEHPPLPIATLFPSKHMERYIETVDQRIRKMIEGLKIDNGLVFIQSLYDDGDFYIYEMGFRLSGEQHYQVIEKQTGVSLLEMMLDLSVGKDTDNYSLKEYDGGFMPFPSCNLSILLGAGTIAEIRGIDEILELPEVISFVSSRHIGDGIEMTGSYAQMFGRFNIVAQTTEDLDRVINKINKTLQVISSDNREMILARYEPYIAEMGTA</sequence>
<evidence type="ECO:0000256" key="4">
    <source>
        <dbReference type="PROSITE-ProRule" id="PRU00409"/>
    </source>
</evidence>
<dbReference type="GO" id="GO:0005524">
    <property type="term" value="F:ATP binding"/>
    <property type="evidence" value="ECO:0007669"/>
    <property type="project" value="UniProtKB-UniRule"/>
</dbReference>
<keyword evidence="2 4" id="KW-0547">Nucleotide-binding</keyword>
<dbReference type="InterPro" id="IPR016185">
    <property type="entry name" value="PreATP-grasp_dom_sf"/>
</dbReference>
<dbReference type="SUPFAM" id="SSF56059">
    <property type="entry name" value="Glutathione synthetase ATP-binding domain-like"/>
    <property type="match status" value="1"/>
</dbReference>
<dbReference type="GO" id="GO:0046872">
    <property type="term" value="F:metal ion binding"/>
    <property type="evidence" value="ECO:0007669"/>
    <property type="project" value="InterPro"/>
</dbReference>
<comment type="caution">
    <text evidence="6">The sequence shown here is derived from an EMBL/GenBank/DDBJ whole genome shotgun (WGS) entry which is preliminary data.</text>
</comment>
<dbReference type="PANTHER" id="PTHR43055">
    <property type="entry name" value="FORMATE-DEPENDENT PHOSPHORIBOSYLGLYCINAMIDE FORMYLTRANSFERASE"/>
    <property type="match status" value="1"/>
</dbReference>
<dbReference type="Pfam" id="PF02786">
    <property type="entry name" value="CPSase_L_D2"/>
    <property type="match status" value="1"/>
</dbReference>
<organism evidence="6 7">
    <name type="scientific">Planococcus koreensis</name>
    <dbReference type="NCBI Taxonomy" id="112331"/>
    <lineage>
        <taxon>Bacteria</taxon>
        <taxon>Bacillati</taxon>
        <taxon>Bacillota</taxon>
        <taxon>Bacilli</taxon>
        <taxon>Bacillales</taxon>
        <taxon>Caryophanaceae</taxon>
        <taxon>Planococcus</taxon>
    </lineage>
</organism>
<gene>
    <name evidence="6" type="ORF">HNQ44_000703</name>
</gene>
<dbReference type="SUPFAM" id="SSF52440">
    <property type="entry name" value="PreATP-grasp domain"/>
    <property type="match status" value="1"/>
</dbReference>
<evidence type="ECO:0000256" key="1">
    <source>
        <dbReference type="ARBA" id="ARBA00022598"/>
    </source>
</evidence>
<proteinExistence type="predicted"/>
<evidence type="ECO:0000313" key="6">
    <source>
        <dbReference type="EMBL" id="MBB5179279.1"/>
    </source>
</evidence>
<dbReference type="Gene3D" id="3.30.470.20">
    <property type="entry name" value="ATP-grasp fold, B domain"/>
    <property type="match status" value="1"/>
</dbReference>
<evidence type="ECO:0000256" key="2">
    <source>
        <dbReference type="ARBA" id="ARBA00022741"/>
    </source>
</evidence>
<name>A0A7W8CR01_9BACL</name>
<dbReference type="EMBL" id="JACHHE010000002">
    <property type="protein sequence ID" value="MBB5179279.1"/>
    <property type="molecule type" value="Genomic_DNA"/>
</dbReference>
<keyword evidence="3 4" id="KW-0067">ATP-binding</keyword>
<protein>
    <submittedName>
        <fullName evidence="6">Biotin carboxylase</fullName>
    </submittedName>
</protein>
<dbReference type="Gene3D" id="3.30.1490.20">
    <property type="entry name" value="ATP-grasp fold, A domain"/>
    <property type="match status" value="1"/>
</dbReference>
<dbReference type="GO" id="GO:0005829">
    <property type="term" value="C:cytosol"/>
    <property type="evidence" value="ECO:0007669"/>
    <property type="project" value="TreeGrafter"/>
</dbReference>
<dbReference type="PROSITE" id="PS50975">
    <property type="entry name" value="ATP_GRASP"/>
    <property type="match status" value="1"/>
</dbReference>
<evidence type="ECO:0000313" key="7">
    <source>
        <dbReference type="Proteomes" id="UP000525923"/>
    </source>
</evidence>
<accession>A0A7W8CR01</accession>
<dbReference type="InterPro" id="IPR005479">
    <property type="entry name" value="CPAse_ATP-bd"/>
</dbReference>
<dbReference type="GO" id="GO:0016874">
    <property type="term" value="F:ligase activity"/>
    <property type="evidence" value="ECO:0007669"/>
    <property type="project" value="UniProtKB-KW"/>
</dbReference>
<evidence type="ECO:0000259" key="5">
    <source>
        <dbReference type="PROSITE" id="PS50975"/>
    </source>
</evidence>
<keyword evidence="7" id="KW-1185">Reference proteome</keyword>
<dbReference type="InterPro" id="IPR013815">
    <property type="entry name" value="ATP_grasp_subdomain_1"/>
</dbReference>
<dbReference type="Gene3D" id="3.40.50.20">
    <property type="match status" value="1"/>
</dbReference>
<dbReference type="InterPro" id="IPR011761">
    <property type="entry name" value="ATP-grasp"/>
</dbReference>
<dbReference type="PANTHER" id="PTHR43055:SF1">
    <property type="entry name" value="FORMATE-DEPENDENT PHOSPHORIBOSYLGLYCINAMIDE FORMYLTRANSFERASE"/>
    <property type="match status" value="1"/>
</dbReference>
<reference evidence="6 7" key="1">
    <citation type="submission" date="2020-08" db="EMBL/GenBank/DDBJ databases">
        <title>Genomic Encyclopedia of Type Strains, Phase IV (KMG-IV): sequencing the most valuable type-strain genomes for metagenomic binning, comparative biology and taxonomic classification.</title>
        <authorList>
            <person name="Goeker M."/>
        </authorList>
    </citation>
    <scope>NUCLEOTIDE SEQUENCE [LARGE SCALE GENOMIC DNA]</scope>
    <source>
        <strain evidence="6 7">DSM 15895</strain>
    </source>
</reference>
<evidence type="ECO:0000256" key="3">
    <source>
        <dbReference type="ARBA" id="ARBA00022840"/>
    </source>
</evidence>
<dbReference type="OrthoDB" id="9803907at2"/>
<dbReference type="RefSeq" id="WP_158290620.1">
    <property type="nucleotide sequence ID" value="NZ_JACHHE010000002.1"/>
</dbReference>
<feature type="domain" description="ATP-grasp" evidence="5">
    <location>
        <begin position="113"/>
        <end position="304"/>
    </location>
</feature>
<keyword evidence="1" id="KW-0436">Ligase</keyword>
<dbReference type="Proteomes" id="UP000525923">
    <property type="component" value="Unassembled WGS sequence"/>
</dbReference>
<dbReference type="AlphaFoldDB" id="A0A7W8CR01"/>